<keyword evidence="1" id="KW-0812">Transmembrane</keyword>
<organism evidence="2 3">
    <name type="scientific">Lentibacillus kapialis</name>
    <dbReference type="NCBI Taxonomy" id="340214"/>
    <lineage>
        <taxon>Bacteria</taxon>
        <taxon>Bacillati</taxon>
        <taxon>Bacillota</taxon>
        <taxon>Bacilli</taxon>
        <taxon>Bacillales</taxon>
        <taxon>Bacillaceae</taxon>
        <taxon>Lentibacillus</taxon>
    </lineage>
</organism>
<feature type="transmembrane region" description="Helical" evidence="1">
    <location>
        <begin position="7"/>
        <end position="27"/>
    </location>
</feature>
<dbReference type="AlphaFoldDB" id="A0A917Q2Y3"/>
<evidence type="ECO:0000256" key="1">
    <source>
        <dbReference type="SAM" id="Phobius"/>
    </source>
</evidence>
<protein>
    <submittedName>
        <fullName evidence="2">Uncharacterized protein</fullName>
    </submittedName>
</protein>
<sequence length="73" mass="8278">MIRFGVLLIPTAIVVFILSNVISFFIINIRVSLILFISSIVIGVVGLLLIFIGVLRDKIKEKREEDQDDLSKY</sequence>
<keyword evidence="1" id="KW-1133">Transmembrane helix</keyword>
<proteinExistence type="predicted"/>
<keyword evidence="3" id="KW-1185">Reference proteome</keyword>
<comment type="caution">
    <text evidence="2">The sequence shown here is derived from an EMBL/GenBank/DDBJ whole genome shotgun (WGS) entry which is preliminary data.</text>
</comment>
<evidence type="ECO:0000313" key="3">
    <source>
        <dbReference type="Proteomes" id="UP000658382"/>
    </source>
</evidence>
<accession>A0A917Q2Y3</accession>
<feature type="transmembrane region" description="Helical" evidence="1">
    <location>
        <begin position="33"/>
        <end position="55"/>
    </location>
</feature>
<reference evidence="2" key="2">
    <citation type="submission" date="2020-09" db="EMBL/GenBank/DDBJ databases">
        <authorList>
            <person name="Sun Q."/>
            <person name="Ohkuma M."/>
        </authorList>
    </citation>
    <scope>NUCLEOTIDE SEQUENCE</scope>
    <source>
        <strain evidence="2">JCM 12580</strain>
    </source>
</reference>
<dbReference type="EMBL" id="BMNQ01000097">
    <property type="protein sequence ID" value="GGK09125.1"/>
    <property type="molecule type" value="Genomic_DNA"/>
</dbReference>
<keyword evidence="1" id="KW-0472">Membrane</keyword>
<dbReference type="Proteomes" id="UP000658382">
    <property type="component" value="Unassembled WGS sequence"/>
</dbReference>
<reference evidence="2" key="1">
    <citation type="journal article" date="2014" name="Int. J. Syst. Evol. Microbiol.">
        <title>Complete genome sequence of Corynebacterium casei LMG S-19264T (=DSM 44701T), isolated from a smear-ripened cheese.</title>
        <authorList>
            <consortium name="US DOE Joint Genome Institute (JGI-PGF)"/>
            <person name="Walter F."/>
            <person name="Albersmeier A."/>
            <person name="Kalinowski J."/>
            <person name="Ruckert C."/>
        </authorList>
    </citation>
    <scope>NUCLEOTIDE SEQUENCE</scope>
    <source>
        <strain evidence="2">JCM 12580</strain>
    </source>
</reference>
<gene>
    <name evidence="2" type="ORF">GCM10007063_34450</name>
</gene>
<evidence type="ECO:0000313" key="2">
    <source>
        <dbReference type="EMBL" id="GGK09125.1"/>
    </source>
</evidence>
<name>A0A917Q2Y3_9BACI</name>